<gene>
    <name evidence="3" type="ORF">SAMN02745108_01717</name>
</gene>
<evidence type="ECO:0000313" key="3">
    <source>
        <dbReference type="EMBL" id="SJZ82849.1"/>
    </source>
</evidence>
<dbReference type="Proteomes" id="UP000190449">
    <property type="component" value="Unassembled WGS sequence"/>
</dbReference>
<dbReference type="AlphaFoldDB" id="A0A1T4NUB0"/>
<sequence>MEKEVFIKNFLVAFLAICAMAFAEPRVHDGFFLNFKTGLGFLNVESDESERFSVDLSYILAEHFTIKIGGAINPHLVIAGVFSVSGASGEVTSDYYNEFYERKSDAVVLNFLLGPGVVFYPAQGGIWDNFFVGGAFGLGSCGVFLLEDEFYRNDGFYGEVVAAGFGLQLEVGKEWWVSGNWSLGFDIAYTYVFGEDVDFSDFNWHSHAFQLRFSISRS</sequence>
<dbReference type="STRING" id="28122.SAMN02745108_01717"/>
<dbReference type="InterPro" id="IPR027385">
    <property type="entry name" value="Beta-barrel_OMP"/>
</dbReference>
<proteinExistence type="predicted"/>
<name>A0A1T4NUB0_9BACT</name>
<dbReference type="Pfam" id="PF13505">
    <property type="entry name" value="OMP_b-brl"/>
    <property type="match status" value="1"/>
</dbReference>
<dbReference type="RefSeq" id="WP_143394383.1">
    <property type="nucleotide sequence ID" value="NZ_FUWU01000028.1"/>
</dbReference>
<evidence type="ECO:0000313" key="4">
    <source>
        <dbReference type="Proteomes" id="UP000190449"/>
    </source>
</evidence>
<protein>
    <submittedName>
        <fullName evidence="3">Outer membrane protein beta-barrel domain-containing protein</fullName>
    </submittedName>
</protein>
<dbReference type="EMBL" id="FUWU01000028">
    <property type="protein sequence ID" value="SJZ82849.1"/>
    <property type="molecule type" value="Genomic_DNA"/>
</dbReference>
<evidence type="ECO:0000256" key="1">
    <source>
        <dbReference type="ARBA" id="ARBA00022729"/>
    </source>
</evidence>
<feature type="domain" description="Outer membrane protein beta-barrel" evidence="2">
    <location>
        <begin position="11"/>
        <end position="203"/>
    </location>
</feature>
<evidence type="ECO:0000259" key="2">
    <source>
        <dbReference type="Pfam" id="PF13505"/>
    </source>
</evidence>
<organism evidence="3 4">
    <name type="scientific">Fibrobacter intestinalis</name>
    <dbReference type="NCBI Taxonomy" id="28122"/>
    <lineage>
        <taxon>Bacteria</taxon>
        <taxon>Pseudomonadati</taxon>
        <taxon>Fibrobacterota</taxon>
        <taxon>Fibrobacteria</taxon>
        <taxon>Fibrobacterales</taxon>
        <taxon>Fibrobacteraceae</taxon>
        <taxon>Fibrobacter</taxon>
    </lineage>
</organism>
<accession>A0A1T4NUB0</accession>
<reference evidence="3 4" key="1">
    <citation type="submission" date="2017-02" db="EMBL/GenBank/DDBJ databases">
        <authorList>
            <person name="Peterson S.W."/>
        </authorList>
    </citation>
    <scope>NUCLEOTIDE SEQUENCE [LARGE SCALE GENOMIC DNA]</scope>
    <source>
        <strain evidence="3 4">ATCC 43854</strain>
    </source>
</reference>
<keyword evidence="1" id="KW-0732">Signal</keyword>